<reference evidence="9" key="2">
    <citation type="journal article" date="2015" name="Gigascience">
        <title>Reconstructing a comprehensive transcriptome assembly of a white-pupal translocated strain of the pest fruit fly Bactrocera cucurbitae.</title>
        <authorList>
            <person name="Sim S.B."/>
            <person name="Calla B."/>
            <person name="Hall B."/>
            <person name="DeRego T."/>
            <person name="Geib S.M."/>
        </authorList>
    </citation>
    <scope>NUCLEOTIDE SEQUENCE</scope>
</reference>
<protein>
    <submittedName>
        <fullName evidence="9">Anionic trypsin-2</fullName>
    </submittedName>
</protein>
<gene>
    <name evidence="9" type="primary">Prss2_1</name>
    <name evidence="8" type="synonym">Prss2_0</name>
    <name evidence="8" type="ORF">g.19191</name>
    <name evidence="9" type="ORF">g.19195</name>
</gene>
<dbReference type="PROSITE" id="PS00134">
    <property type="entry name" value="TRYPSIN_HIS"/>
    <property type="match status" value="1"/>
</dbReference>
<feature type="chain" id="PRO_5011029475" evidence="6">
    <location>
        <begin position="26"/>
        <end position="305"/>
    </location>
</feature>
<keyword evidence="5" id="KW-1015">Disulfide bond</keyword>
<dbReference type="InterPro" id="IPR018114">
    <property type="entry name" value="TRYPSIN_HIS"/>
</dbReference>
<feature type="signal peptide" evidence="6">
    <location>
        <begin position="1"/>
        <end position="25"/>
    </location>
</feature>
<accession>A0A0A1XM94</accession>
<dbReference type="SMART" id="SM00020">
    <property type="entry name" value="Tryp_SPc"/>
    <property type="match status" value="1"/>
</dbReference>
<dbReference type="PANTHER" id="PTHR24276:SF91">
    <property type="entry name" value="AT26814P-RELATED"/>
    <property type="match status" value="1"/>
</dbReference>
<dbReference type="InterPro" id="IPR009003">
    <property type="entry name" value="Peptidase_S1_PA"/>
</dbReference>
<dbReference type="PANTHER" id="PTHR24276">
    <property type="entry name" value="POLYSERASE-RELATED"/>
    <property type="match status" value="1"/>
</dbReference>
<dbReference type="PROSITE" id="PS50240">
    <property type="entry name" value="TRYPSIN_DOM"/>
    <property type="match status" value="1"/>
</dbReference>
<dbReference type="SUPFAM" id="SSF50494">
    <property type="entry name" value="Trypsin-like serine proteases"/>
    <property type="match status" value="1"/>
</dbReference>
<feature type="domain" description="Peptidase S1" evidence="7">
    <location>
        <begin position="44"/>
        <end position="283"/>
    </location>
</feature>
<evidence type="ECO:0000256" key="2">
    <source>
        <dbReference type="ARBA" id="ARBA00022670"/>
    </source>
</evidence>
<dbReference type="Pfam" id="PF00089">
    <property type="entry name" value="Trypsin"/>
    <property type="match status" value="1"/>
</dbReference>
<evidence type="ECO:0000256" key="6">
    <source>
        <dbReference type="SAM" id="SignalP"/>
    </source>
</evidence>
<evidence type="ECO:0000313" key="8">
    <source>
        <dbReference type="EMBL" id="JAD07467.1"/>
    </source>
</evidence>
<evidence type="ECO:0000256" key="4">
    <source>
        <dbReference type="ARBA" id="ARBA00022825"/>
    </source>
</evidence>
<sequence>MCSRQQILVSLICINLLCLQTNTCAKNISQLPIGDDSENYSFLITGGYRPKKDTLRKYVVSIRSSKYNYFFGDDHKCGGSIITPKIILTAAHCVCRRGTRLRLKPSDLSVVAGTPRRLLATETTQLLKVDKITRHEYYMPKTFRNDIGLLRLAKNIYIDGVSTQRIELQTHTLPPYTKCTVAGWGRVFFKGPMPDLILHVDIYILPDEYCKSRTNNFAFGMMCAGDENDYEKDACSADSGGPLICDGKVTGIVSFGLSCALPDNAGYYANVSSYIDWIRKNGISKLKPENLISLIVLQICMFKGV</sequence>
<dbReference type="InterPro" id="IPR043504">
    <property type="entry name" value="Peptidase_S1_PA_chymotrypsin"/>
</dbReference>
<dbReference type="InterPro" id="IPR001254">
    <property type="entry name" value="Trypsin_dom"/>
</dbReference>
<reference evidence="9" key="1">
    <citation type="submission" date="2014-11" db="EMBL/GenBank/DDBJ databases">
        <authorList>
            <person name="Geib S."/>
        </authorList>
    </citation>
    <scope>NUCLEOTIDE SEQUENCE</scope>
</reference>
<keyword evidence="4" id="KW-0720">Serine protease</keyword>
<dbReference type="Gene3D" id="2.40.10.10">
    <property type="entry name" value="Trypsin-like serine proteases"/>
    <property type="match status" value="1"/>
</dbReference>
<name>A0A0A1XM94_ZEUCU</name>
<proteinExistence type="inferred from homology"/>
<evidence type="ECO:0000256" key="3">
    <source>
        <dbReference type="ARBA" id="ARBA00022801"/>
    </source>
</evidence>
<dbReference type="CDD" id="cd00190">
    <property type="entry name" value="Tryp_SPc"/>
    <property type="match status" value="1"/>
</dbReference>
<dbReference type="OrthoDB" id="10059102at2759"/>
<dbReference type="EMBL" id="GBXI01006825">
    <property type="protein sequence ID" value="JAD07467.1"/>
    <property type="molecule type" value="Transcribed_RNA"/>
</dbReference>
<keyword evidence="6" id="KW-0732">Signal</keyword>
<comment type="similarity">
    <text evidence="1">Belongs to the peptidase S1 family.</text>
</comment>
<keyword evidence="2" id="KW-0645">Protease</keyword>
<dbReference type="GO" id="GO:0006508">
    <property type="term" value="P:proteolysis"/>
    <property type="evidence" value="ECO:0007669"/>
    <property type="project" value="UniProtKB-KW"/>
</dbReference>
<evidence type="ECO:0000256" key="1">
    <source>
        <dbReference type="ARBA" id="ARBA00007664"/>
    </source>
</evidence>
<dbReference type="InterPro" id="IPR050430">
    <property type="entry name" value="Peptidase_S1"/>
</dbReference>
<evidence type="ECO:0000256" key="5">
    <source>
        <dbReference type="ARBA" id="ARBA00023157"/>
    </source>
</evidence>
<evidence type="ECO:0000313" key="9">
    <source>
        <dbReference type="EMBL" id="JAD12439.1"/>
    </source>
</evidence>
<evidence type="ECO:0000259" key="7">
    <source>
        <dbReference type="PROSITE" id="PS50240"/>
    </source>
</evidence>
<dbReference type="PRINTS" id="PR00722">
    <property type="entry name" value="CHYMOTRYPSIN"/>
</dbReference>
<keyword evidence="3" id="KW-0378">Hydrolase</keyword>
<dbReference type="InterPro" id="IPR001314">
    <property type="entry name" value="Peptidase_S1A"/>
</dbReference>
<dbReference type="AlphaFoldDB" id="A0A0A1XM94"/>
<dbReference type="GO" id="GO:0004252">
    <property type="term" value="F:serine-type endopeptidase activity"/>
    <property type="evidence" value="ECO:0007669"/>
    <property type="project" value="InterPro"/>
</dbReference>
<organism evidence="9">
    <name type="scientific">Zeugodacus cucurbitae</name>
    <name type="common">Melon fruit fly</name>
    <name type="synonym">Bactrocera cucurbitae</name>
    <dbReference type="NCBI Taxonomy" id="28588"/>
    <lineage>
        <taxon>Eukaryota</taxon>
        <taxon>Metazoa</taxon>
        <taxon>Ecdysozoa</taxon>
        <taxon>Arthropoda</taxon>
        <taxon>Hexapoda</taxon>
        <taxon>Insecta</taxon>
        <taxon>Pterygota</taxon>
        <taxon>Neoptera</taxon>
        <taxon>Endopterygota</taxon>
        <taxon>Diptera</taxon>
        <taxon>Brachycera</taxon>
        <taxon>Muscomorpha</taxon>
        <taxon>Tephritoidea</taxon>
        <taxon>Tephritidae</taxon>
        <taxon>Zeugodacus</taxon>
        <taxon>Zeugodacus</taxon>
    </lineage>
</organism>
<dbReference type="EMBL" id="GBXI01001853">
    <property type="protein sequence ID" value="JAD12439.1"/>
    <property type="molecule type" value="Transcribed_RNA"/>
</dbReference>
<dbReference type="FunFam" id="2.40.10.10:FF:000068">
    <property type="entry name" value="transmembrane protease serine 2"/>
    <property type="match status" value="1"/>
</dbReference>